<name>A0A382ID80_9ZZZZ</name>
<protein>
    <submittedName>
        <fullName evidence="1">Uncharacterized protein</fullName>
    </submittedName>
</protein>
<dbReference type="AlphaFoldDB" id="A0A382ID80"/>
<feature type="non-terminal residue" evidence="1">
    <location>
        <position position="1"/>
    </location>
</feature>
<gene>
    <name evidence="1" type="ORF">METZ01_LOCUS250106</name>
</gene>
<evidence type="ECO:0000313" key="1">
    <source>
        <dbReference type="EMBL" id="SVB97252.1"/>
    </source>
</evidence>
<sequence length="62" mass="6717">TPLPGKLMSKDCAKQVGGPATGQSICLKRVRECFDTQGVGLFCITGNNFPTKINATRHAFYK</sequence>
<organism evidence="1">
    <name type="scientific">marine metagenome</name>
    <dbReference type="NCBI Taxonomy" id="408172"/>
    <lineage>
        <taxon>unclassified sequences</taxon>
        <taxon>metagenomes</taxon>
        <taxon>ecological metagenomes</taxon>
    </lineage>
</organism>
<proteinExistence type="predicted"/>
<accession>A0A382ID80</accession>
<reference evidence="1" key="1">
    <citation type="submission" date="2018-05" db="EMBL/GenBank/DDBJ databases">
        <authorList>
            <person name="Lanie J.A."/>
            <person name="Ng W.-L."/>
            <person name="Kazmierczak K.M."/>
            <person name="Andrzejewski T.M."/>
            <person name="Davidsen T.M."/>
            <person name="Wayne K.J."/>
            <person name="Tettelin H."/>
            <person name="Glass J.I."/>
            <person name="Rusch D."/>
            <person name="Podicherti R."/>
            <person name="Tsui H.-C.T."/>
            <person name="Winkler M.E."/>
        </authorList>
    </citation>
    <scope>NUCLEOTIDE SEQUENCE</scope>
</reference>
<dbReference type="EMBL" id="UINC01066489">
    <property type="protein sequence ID" value="SVB97252.1"/>
    <property type="molecule type" value="Genomic_DNA"/>
</dbReference>